<dbReference type="InterPro" id="IPR036047">
    <property type="entry name" value="F-box-like_dom_sf"/>
</dbReference>
<evidence type="ECO:0000313" key="3">
    <source>
        <dbReference type="EMBL" id="BBN68952.1"/>
    </source>
</evidence>
<proteinExistence type="predicted"/>
<dbReference type="InterPro" id="IPR001810">
    <property type="entry name" value="F-box_dom"/>
</dbReference>
<dbReference type="AlphaFoldDB" id="A0A5H2XPL5"/>
<feature type="coiled-coil region" evidence="1">
    <location>
        <begin position="123"/>
        <end position="150"/>
    </location>
</feature>
<protein>
    <submittedName>
        <fullName evidence="3">F-box family protein</fullName>
    </submittedName>
</protein>
<organism evidence="3">
    <name type="scientific">Prunus dulcis</name>
    <name type="common">Almond</name>
    <name type="synonym">Amygdalus dulcis</name>
    <dbReference type="NCBI Taxonomy" id="3755"/>
    <lineage>
        <taxon>Eukaryota</taxon>
        <taxon>Viridiplantae</taxon>
        <taxon>Streptophyta</taxon>
        <taxon>Embryophyta</taxon>
        <taxon>Tracheophyta</taxon>
        <taxon>Spermatophyta</taxon>
        <taxon>Magnoliopsida</taxon>
        <taxon>eudicotyledons</taxon>
        <taxon>Gunneridae</taxon>
        <taxon>Pentapetalae</taxon>
        <taxon>rosids</taxon>
        <taxon>fabids</taxon>
        <taxon>Rosales</taxon>
        <taxon>Rosaceae</taxon>
        <taxon>Amygdaloideae</taxon>
        <taxon>Amygdaleae</taxon>
        <taxon>Prunus</taxon>
    </lineage>
</organism>
<dbReference type="EMBL" id="AP020998">
    <property type="protein sequence ID" value="BBN68952.1"/>
    <property type="molecule type" value="Genomic_DNA"/>
</dbReference>
<evidence type="ECO:0000259" key="2">
    <source>
        <dbReference type="Pfam" id="PF12937"/>
    </source>
</evidence>
<reference evidence="3" key="1">
    <citation type="journal article" date="2019" name="Science">
        <title>Mutation of a bHLH transcription factor allowed almond domestication.</title>
        <authorList>
            <person name="Sanchez-Perez R."/>
            <person name="Pavan S."/>
            <person name="Mazzeo R."/>
            <person name="Moldovan C."/>
            <person name="Aiese Cigliano R."/>
            <person name="Del Cueto J."/>
            <person name="Ricciardi F."/>
            <person name="Lotti C."/>
            <person name="Ricciardi L."/>
            <person name="Dicenta F."/>
            <person name="Lopez-Marques R.L."/>
            <person name="Lindberg Moller B."/>
        </authorList>
    </citation>
    <scope>NUCLEOTIDE SEQUENCE</scope>
</reference>
<evidence type="ECO:0000256" key="1">
    <source>
        <dbReference type="SAM" id="Coils"/>
    </source>
</evidence>
<dbReference type="Pfam" id="PF12937">
    <property type="entry name" value="F-box-like"/>
    <property type="match status" value="1"/>
</dbReference>
<name>A0A5H2XPL5_PRUDU</name>
<accession>A0A5H2XPL5</accession>
<sequence length="272" mass="31862">MRLLGSLKPLISMSALPEELWRRILEIGVQRRGFSYKDLCCLSISSRRLHRLSDEDFLWSHLLSSDFPPFFSPSSSSITSAHSSSCKYLYELRYERDRDKKIAAHRRAVLRKESQVLERSMRLRDMETRLAEETNKMRATLAELSNLSNVRQASVALNVWQPEIIREQCVVPVESRFHVLQMELKLCKQQILGLEKAHIDEKRRLALVEEELQSMRYHPLRDQKPINGGEVEFNVKRKKLKKCEVNITIQLKRGGKLDTKEWNAKLREKSKC</sequence>
<keyword evidence="1" id="KW-0175">Coiled coil</keyword>
<dbReference type="Gene3D" id="1.20.1280.50">
    <property type="match status" value="1"/>
</dbReference>
<feature type="domain" description="F-box" evidence="2">
    <location>
        <begin position="14"/>
        <end position="62"/>
    </location>
</feature>
<dbReference type="SUPFAM" id="SSF81383">
    <property type="entry name" value="F-box domain"/>
    <property type="match status" value="1"/>
</dbReference>
<gene>
    <name evidence="3" type="ORF">Prudu_661S000100</name>
</gene>